<evidence type="ECO:0000313" key="4">
    <source>
        <dbReference type="EMBL" id="MDA0138176.1"/>
    </source>
</evidence>
<organism evidence="4 5">
    <name type="scientific">Solirubrobacter deserti</name>
    <dbReference type="NCBI Taxonomy" id="2282478"/>
    <lineage>
        <taxon>Bacteria</taxon>
        <taxon>Bacillati</taxon>
        <taxon>Actinomycetota</taxon>
        <taxon>Thermoleophilia</taxon>
        <taxon>Solirubrobacterales</taxon>
        <taxon>Solirubrobacteraceae</taxon>
        <taxon>Solirubrobacter</taxon>
    </lineage>
</organism>
<feature type="region of interest" description="Disordered" evidence="2">
    <location>
        <begin position="261"/>
        <end position="284"/>
    </location>
</feature>
<sequence>MCRLFALHAGGQDVEADFWLLEAPTSLAAQSEVNADGFGLATLSADSALLLVRNPVRAAGDRLYHGVARHAEACQFLAHLRYADTGGVSLQNTHPFFQDGRMFAHNGVVGDLERLEHRLGEQRAVVSGETDSERVFALITLHIRAAGGDVRAGITAAVRELADGYELYSINFVLGEVGHLWAFRYPEHNPLLVLEHAGGGPLVERDAHGTFSMQANPRGDQRMVVIASERMDANPGWQDVGVGELIHVGPELELDRQTVLTEPPRHPMVLSGRAQQSQAYERDD</sequence>
<feature type="domain" description="Glutamine amidotransferase type-2" evidence="3">
    <location>
        <begin position="2"/>
        <end position="273"/>
    </location>
</feature>
<dbReference type="PROSITE" id="PS51278">
    <property type="entry name" value="GATASE_TYPE_2"/>
    <property type="match status" value="1"/>
</dbReference>
<evidence type="ECO:0000256" key="1">
    <source>
        <dbReference type="ARBA" id="ARBA00022962"/>
    </source>
</evidence>
<dbReference type="RefSeq" id="WP_202956413.1">
    <property type="nucleotide sequence ID" value="NZ_JAPCID010000014.1"/>
</dbReference>
<reference evidence="4" key="1">
    <citation type="submission" date="2022-10" db="EMBL/GenBank/DDBJ databases">
        <title>The WGS of Solirubrobacter sp. CPCC 204708.</title>
        <authorList>
            <person name="Jiang Z."/>
        </authorList>
    </citation>
    <scope>NUCLEOTIDE SEQUENCE</scope>
    <source>
        <strain evidence="4">CPCC 204708</strain>
    </source>
</reference>
<dbReference type="PANTHER" id="PTHR42824">
    <property type="entry name" value="GLUTAMINE AMIDOTRANSFERASE"/>
    <property type="match status" value="1"/>
</dbReference>
<dbReference type="PANTHER" id="PTHR42824:SF1">
    <property type="entry name" value="GLUTAMINE AMIDOTRANSFERASE YAFJ-RELATED"/>
    <property type="match status" value="1"/>
</dbReference>
<dbReference type="Proteomes" id="UP001147700">
    <property type="component" value="Unassembled WGS sequence"/>
</dbReference>
<dbReference type="InterPro" id="IPR017932">
    <property type="entry name" value="GATase_2_dom"/>
</dbReference>
<dbReference type="SUPFAM" id="SSF56235">
    <property type="entry name" value="N-terminal nucleophile aminohydrolases (Ntn hydrolases)"/>
    <property type="match status" value="1"/>
</dbReference>
<accession>A0ABT4RI17</accession>
<gene>
    <name evidence="4" type="ORF">OJ962_11755</name>
</gene>
<evidence type="ECO:0000259" key="3">
    <source>
        <dbReference type="PROSITE" id="PS51278"/>
    </source>
</evidence>
<dbReference type="Pfam" id="PF13230">
    <property type="entry name" value="GATase_4"/>
    <property type="match status" value="1"/>
</dbReference>
<dbReference type="InterPro" id="IPR029055">
    <property type="entry name" value="Ntn_hydrolases_N"/>
</dbReference>
<dbReference type="InterPro" id="IPR026869">
    <property type="entry name" value="EgtC-like"/>
</dbReference>
<proteinExistence type="predicted"/>
<evidence type="ECO:0000256" key="2">
    <source>
        <dbReference type="SAM" id="MobiDB-lite"/>
    </source>
</evidence>
<evidence type="ECO:0000313" key="5">
    <source>
        <dbReference type="Proteomes" id="UP001147700"/>
    </source>
</evidence>
<dbReference type="EMBL" id="JAPCID010000014">
    <property type="protein sequence ID" value="MDA0138176.1"/>
    <property type="molecule type" value="Genomic_DNA"/>
</dbReference>
<keyword evidence="1 4" id="KW-0315">Glutamine amidotransferase</keyword>
<name>A0ABT4RI17_9ACTN</name>
<comment type="caution">
    <text evidence="4">The sequence shown here is derived from an EMBL/GenBank/DDBJ whole genome shotgun (WGS) entry which is preliminary data.</text>
</comment>
<dbReference type="Gene3D" id="3.60.20.10">
    <property type="entry name" value="Glutamine Phosphoribosylpyrophosphate, subunit 1, domain 1"/>
    <property type="match status" value="1"/>
</dbReference>
<protein>
    <submittedName>
        <fullName evidence="4">Class II glutamine amidotransferase</fullName>
    </submittedName>
</protein>
<keyword evidence="5" id="KW-1185">Reference proteome</keyword>
<dbReference type="CDD" id="cd01908">
    <property type="entry name" value="YafJ"/>
    <property type="match status" value="1"/>
</dbReference>
<feature type="compositionally biased region" description="Polar residues" evidence="2">
    <location>
        <begin position="273"/>
        <end position="284"/>
    </location>
</feature>